<name>A0A934KC08_9BACT</name>
<keyword evidence="3" id="KW-0808">Transferase</keyword>
<reference evidence="3 4" key="1">
    <citation type="submission" date="2020-10" db="EMBL/GenBank/DDBJ databases">
        <title>Ca. Dormibacterota MAGs.</title>
        <authorList>
            <person name="Montgomery K."/>
        </authorList>
    </citation>
    <scope>NUCLEOTIDE SEQUENCE [LARGE SCALE GENOMIC DNA]</scope>
    <source>
        <strain evidence="3">Mitchell_Peninsula_5</strain>
    </source>
</reference>
<accession>A0A934KC08</accession>
<evidence type="ECO:0000313" key="3">
    <source>
        <dbReference type="EMBL" id="MBJ7608638.1"/>
    </source>
</evidence>
<dbReference type="Proteomes" id="UP000614410">
    <property type="component" value="Unassembled WGS sequence"/>
</dbReference>
<dbReference type="AlphaFoldDB" id="A0A934KC08"/>
<dbReference type="SUPFAM" id="SSF53335">
    <property type="entry name" value="S-adenosyl-L-methionine-dependent methyltransferases"/>
    <property type="match status" value="1"/>
</dbReference>
<feature type="region of interest" description="Disordered" evidence="1">
    <location>
        <begin position="282"/>
        <end position="310"/>
    </location>
</feature>
<protein>
    <submittedName>
        <fullName evidence="3">Class I SAM-dependent methyltransferase</fullName>
    </submittedName>
</protein>
<evidence type="ECO:0000313" key="4">
    <source>
        <dbReference type="Proteomes" id="UP000614410"/>
    </source>
</evidence>
<dbReference type="EMBL" id="JAEKNN010000022">
    <property type="protein sequence ID" value="MBJ7608638.1"/>
    <property type="molecule type" value="Genomic_DNA"/>
</dbReference>
<proteinExistence type="predicted"/>
<sequence>MKRPSQLDAWPRPFDSRVELDWGDAAVSRRLLREHLDQSHDGASRRLRVIDGHLKRLLRLLPAPPADILDAACGPGLYGARLAGAGHRVTGLDIGPAVVAHARRLAREQGVSTLMTTHVGDLRRTVGAAGRYDATILIYHVLEGFPRRQQPGVLRRLGATLREGAPLIVEMRLRPDQPEGRISSWEVVDASLLSDRRHLLLVETTYDRRQNVYVLRETAVFDDGSTAVQQTSSALTRLDAIPQLFAGSRLTVDAIYDGWTRYRATALSDSVLVVAHRRQGDPARLSGPVCAPGLPAGSARGPRARGTPSS</sequence>
<dbReference type="GO" id="GO:0032259">
    <property type="term" value="P:methylation"/>
    <property type="evidence" value="ECO:0007669"/>
    <property type="project" value="UniProtKB-KW"/>
</dbReference>
<organism evidence="3 4">
    <name type="scientific">Candidatus Amunia macphersoniae</name>
    <dbReference type="NCBI Taxonomy" id="3127014"/>
    <lineage>
        <taxon>Bacteria</taxon>
        <taxon>Bacillati</taxon>
        <taxon>Candidatus Dormiibacterota</taxon>
        <taxon>Candidatus Dormibacteria</taxon>
        <taxon>Candidatus Aeolococcales</taxon>
        <taxon>Candidatus Aeolococcaceae</taxon>
        <taxon>Candidatus Amunia</taxon>
    </lineage>
</organism>
<dbReference type="CDD" id="cd02440">
    <property type="entry name" value="AdoMet_MTases"/>
    <property type="match status" value="1"/>
</dbReference>
<dbReference type="Gene3D" id="3.40.50.150">
    <property type="entry name" value="Vaccinia Virus protein VP39"/>
    <property type="match status" value="1"/>
</dbReference>
<keyword evidence="3" id="KW-0489">Methyltransferase</keyword>
<dbReference type="InterPro" id="IPR029063">
    <property type="entry name" value="SAM-dependent_MTases_sf"/>
</dbReference>
<gene>
    <name evidence="3" type="ORF">JF887_04300</name>
</gene>
<dbReference type="GO" id="GO:0008168">
    <property type="term" value="F:methyltransferase activity"/>
    <property type="evidence" value="ECO:0007669"/>
    <property type="project" value="UniProtKB-KW"/>
</dbReference>
<dbReference type="Pfam" id="PF13649">
    <property type="entry name" value="Methyltransf_25"/>
    <property type="match status" value="1"/>
</dbReference>
<evidence type="ECO:0000259" key="2">
    <source>
        <dbReference type="Pfam" id="PF13649"/>
    </source>
</evidence>
<comment type="caution">
    <text evidence="3">The sequence shown here is derived from an EMBL/GenBank/DDBJ whole genome shotgun (WGS) entry which is preliminary data.</text>
</comment>
<evidence type="ECO:0000256" key="1">
    <source>
        <dbReference type="SAM" id="MobiDB-lite"/>
    </source>
</evidence>
<feature type="domain" description="Methyltransferase" evidence="2">
    <location>
        <begin position="68"/>
        <end position="164"/>
    </location>
</feature>
<dbReference type="InterPro" id="IPR041698">
    <property type="entry name" value="Methyltransf_25"/>
</dbReference>